<evidence type="ECO:0000313" key="2">
    <source>
        <dbReference type="EMBL" id="EPS62252.1"/>
    </source>
</evidence>
<feature type="region of interest" description="Disordered" evidence="1">
    <location>
        <begin position="136"/>
        <end position="185"/>
    </location>
</feature>
<comment type="caution">
    <text evidence="2">The sequence shown here is derived from an EMBL/GenBank/DDBJ whole genome shotgun (WGS) entry which is preliminary data.</text>
</comment>
<feature type="compositionally biased region" description="Polar residues" evidence="1">
    <location>
        <begin position="1"/>
        <end position="19"/>
    </location>
</feature>
<accession>S8DR11</accession>
<feature type="compositionally biased region" description="Basic and acidic residues" evidence="1">
    <location>
        <begin position="33"/>
        <end position="43"/>
    </location>
</feature>
<evidence type="ECO:0000313" key="3">
    <source>
        <dbReference type="Proteomes" id="UP000015453"/>
    </source>
</evidence>
<feature type="region of interest" description="Disordered" evidence="1">
    <location>
        <begin position="1"/>
        <end position="59"/>
    </location>
</feature>
<keyword evidence="3" id="KW-1185">Reference proteome</keyword>
<protein>
    <submittedName>
        <fullName evidence="2">Uncharacterized protein</fullName>
    </submittedName>
</protein>
<sequence>AELEQDQNLQLSKPRQLSGGSIRVNEAECASNAEERRGGDVVPREAPVQQVEDSEKVKALSSKVENLESLLRSEKQRADDWERIYAETFQSGERRRKKLEETERRVHHLEESLNGMIYSMSGQFSELKMILRNSSGSSSAAGFAANDTDYDVSPSSDSTSTESDFSFPAPILGPTSPASSTPDSLSSFNCDSFQLTVQDLSTVENPGTKEDEPEGGFDDYF</sequence>
<gene>
    <name evidence="2" type="ORF">M569_12541</name>
</gene>
<dbReference type="Proteomes" id="UP000015453">
    <property type="component" value="Unassembled WGS sequence"/>
</dbReference>
<name>S8DR11_9LAMI</name>
<evidence type="ECO:0000256" key="1">
    <source>
        <dbReference type="SAM" id="MobiDB-lite"/>
    </source>
</evidence>
<feature type="non-terminal residue" evidence="2">
    <location>
        <position position="1"/>
    </location>
</feature>
<feature type="compositionally biased region" description="Low complexity" evidence="1">
    <location>
        <begin position="174"/>
        <end position="185"/>
    </location>
</feature>
<dbReference type="OrthoDB" id="1436480at2759"/>
<feature type="region of interest" description="Disordered" evidence="1">
    <location>
        <begin position="199"/>
        <end position="221"/>
    </location>
</feature>
<organism evidence="2 3">
    <name type="scientific">Genlisea aurea</name>
    <dbReference type="NCBI Taxonomy" id="192259"/>
    <lineage>
        <taxon>Eukaryota</taxon>
        <taxon>Viridiplantae</taxon>
        <taxon>Streptophyta</taxon>
        <taxon>Embryophyta</taxon>
        <taxon>Tracheophyta</taxon>
        <taxon>Spermatophyta</taxon>
        <taxon>Magnoliopsida</taxon>
        <taxon>eudicotyledons</taxon>
        <taxon>Gunneridae</taxon>
        <taxon>Pentapetalae</taxon>
        <taxon>asterids</taxon>
        <taxon>lamiids</taxon>
        <taxon>Lamiales</taxon>
        <taxon>Lentibulariaceae</taxon>
        <taxon>Genlisea</taxon>
    </lineage>
</organism>
<feature type="compositionally biased region" description="Low complexity" evidence="1">
    <location>
        <begin position="136"/>
        <end position="166"/>
    </location>
</feature>
<feature type="compositionally biased region" description="Acidic residues" evidence="1">
    <location>
        <begin position="211"/>
        <end position="221"/>
    </location>
</feature>
<proteinExistence type="predicted"/>
<dbReference type="EMBL" id="AUSU01006275">
    <property type="protein sequence ID" value="EPS62252.1"/>
    <property type="molecule type" value="Genomic_DNA"/>
</dbReference>
<reference evidence="2 3" key="1">
    <citation type="journal article" date="2013" name="BMC Genomics">
        <title>The miniature genome of a carnivorous plant Genlisea aurea contains a low number of genes and short non-coding sequences.</title>
        <authorList>
            <person name="Leushkin E.V."/>
            <person name="Sutormin R.A."/>
            <person name="Nabieva E.R."/>
            <person name="Penin A.A."/>
            <person name="Kondrashov A.S."/>
            <person name="Logacheva M.D."/>
        </authorList>
    </citation>
    <scope>NUCLEOTIDE SEQUENCE [LARGE SCALE GENOMIC DNA]</scope>
</reference>
<dbReference type="AlphaFoldDB" id="S8DR11"/>